<dbReference type="InterPro" id="IPR013126">
    <property type="entry name" value="Hsp_70_fam"/>
</dbReference>
<keyword evidence="6" id="KW-1185">Reference proteome</keyword>
<dbReference type="FunFam" id="3.30.420.40:FF:000004">
    <property type="entry name" value="Molecular chaperone DnaK"/>
    <property type="match status" value="1"/>
</dbReference>
<dbReference type="AlphaFoldDB" id="A0A1D2M107"/>
<dbReference type="InterPro" id="IPR018181">
    <property type="entry name" value="Heat_shock_70_CS"/>
</dbReference>
<comment type="similarity">
    <text evidence="1">Belongs to the heat shock protein 70 family.</text>
</comment>
<proteinExistence type="inferred from homology"/>
<feature type="coiled-coil region" evidence="4">
    <location>
        <begin position="257"/>
        <end position="284"/>
    </location>
</feature>
<keyword evidence="3" id="KW-0067">ATP-binding</keyword>
<dbReference type="Gene3D" id="3.30.420.40">
    <property type="match status" value="2"/>
</dbReference>
<keyword evidence="4" id="KW-0175">Coiled coil</keyword>
<dbReference type="OMA" id="FAYAYEN"/>
<evidence type="ECO:0000313" key="6">
    <source>
        <dbReference type="Proteomes" id="UP000094527"/>
    </source>
</evidence>
<dbReference type="CDD" id="cd24028">
    <property type="entry name" value="ASKHA_NBD_HSP70_HSPA1-like"/>
    <property type="match status" value="1"/>
</dbReference>
<dbReference type="OrthoDB" id="2401965at2759"/>
<feature type="non-terminal residue" evidence="5">
    <location>
        <position position="453"/>
    </location>
</feature>
<dbReference type="Gene3D" id="2.60.34.10">
    <property type="entry name" value="Substrate Binding Domain Of DNAk, Chain A, domain 1"/>
    <property type="match status" value="1"/>
</dbReference>
<comment type="caution">
    <text evidence="5">The sequence shown here is derived from an EMBL/GenBank/DDBJ whole genome shotgun (WGS) entry which is preliminary data.</text>
</comment>
<evidence type="ECO:0000313" key="5">
    <source>
        <dbReference type="EMBL" id="ODM86601.1"/>
    </source>
</evidence>
<dbReference type="PROSITE" id="PS01036">
    <property type="entry name" value="HSP70_3"/>
    <property type="match status" value="1"/>
</dbReference>
<organism evidence="5 6">
    <name type="scientific">Orchesella cincta</name>
    <name type="common">Springtail</name>
    <name type="synonym">Podura cincta</name>
    <dbReference type="NCBI Taxonomy" id="48709"/>
    <lineage>
        <taxon>Eukaryota</taxon>
        <taxon>Metazoa</taxon>
        <taxon>Ecdysozoa</taxon>
        <taxon>Arthropoda</taxon>
        <taxon>Hexapoda</taxon>
        <taxon>Collembola</taxon>
        <taxon>Entomobryomorpha</taxon>
        <taxon>Entomobryoidea</taxon>
        <taxon>Orchesellidae</taxon>
        <taxon>Orchesellinae</taxon>
        <taxon>Orchesella</taxon>
    </lineage>
</organism>
<dbReference type="Proteomes" id="UP000094527">
    <property type="component" value="Unassembled WGS sequence"/>
</dbReference>
<dbReference type="STRING" id="48709.A0A1D2M107"/>
<sequence>MNSQDQPAIGIDLGTTYCCTAIYAKGKVHVVRNGIGKNTTPSYVAFNIGKEIVGDAAKRQAFSNPENTIFDAKRIIGRKFGDPKLQEDMRLWPFSVVDEQGIPKIAVGDRNLHPEEISAKLLKQLKLDAEAYLGEKVTKAVITVPAYFTDGQRQATIDAGTMAGLNVLSIIAEPTAAALAYKLQHSFENRERNVLIFDLGGGTFDVVVMRTSKGKIDVLAVDGDTHLGGEDFDKKLMEHCAVEFKKQHNIDLFDGKDSKSKQEKDEARRKLKRLQGECEKRKVELAAARLAEVNVDNMHGDIDLSVMVTRNTFEELNATLFQKTIKIASAKLDKSRIDDVVLVGGSTRIPKIQELLQNYFGGKTLDCSINPDEAVAYGAAMHAAMLNGLVGKDSAEYEEIQDVAPMSIGLQMYGGGFSVIIPKSTKTPVKAKERYRRLMIIRLVPNYHLSGGR</sequence>
<dbReference type="InterPro" id="IPR029047">
    <property type="entry name" value="HSP70_peptide-bd_sf"/>
</dbReference>
<name>A0A1D2M107_ORCCI</name>
<dbReference type="FunFam" id="3.30.30.30:FF:000001">
    <property type="entry name" value="heat shock 70 kDa protein-like"/>
    <property type="match status" value="1"/>
</dbReference>
<keyword evidence="2" id="KW-0547">Nucleotide-binding</keyword>
<dbReference type="Gene3D" id="3.90.640.10">
    <property type="entry name" value="Actin, Chain A, domain 4"/>
    <property type="match status" value="1"/>
</dbReference>
<dbReference type="GO" id="GO:0006950">
    <property type="term" value="P:response to stress"/>
    <property type="evidence" value="ECO:0007669"/>
    <property type="project" value="UniProtKB-ARBA"/>
</dbReference>
<evidence type="ECO:0000256" key="4">
    <source>
        <dbReference type="SAM" id="Coils"/>
    </source>
</evidence>
<dbReference type="FunFam" id="3.90.640.10:FF:000003">
    <property type="entry name" value="Molecular chaperone DnaK"/>
    <property type="match status" value="1"/>
</dbReference>
<keyword evidence="5" id="KW-0346">Stress response</keyword>
<dbReference type="Pfam" id="PF00012">
    <property type="entry name" value="HSP70"/>
    <property type="match status" value="1"/>
</dbReference>
<dbReference type="PROSITE" id="PS00297">
    <property type="entry name" value="HSP70_1"/>
    <property type="match status" value="1"/>
</dbReference>
<dbReference type="SUPFAM" id="SSF100920">
    <property type="entry name" value="Heat shock protein 70kD (HSP70), peptide-binding domain"/>
    <property type="match status" value="1"/>
</dbReference>
<dbReference type="GO" id="GO:0005524">
    <property type="term" value="F:ATP binding"/>
    <property type="evidence" value="ECO:0007669"/>
    <property type="project" value="UniProtKB-KW"/>
</dbReference>
<dbReference type="EMBL" id="LJIJ01008076">
    <property type="protein sequence ID" value="ODM86601.1"/>
    <property type="molecule type" value="Genomic_DNA"/>
</dbReference>
<dbReference type="PRINTS" id="PR00301">
    <property type="entry name" value="HEATSHOCK70"/>
</dbReference>
<accession>A0A1D2M107</accession>
<protein>
    <submittedName>
        <fullName evidence="5">Heat shock cognate 71 kDa protein</fullName>
    </submittedName>
</protein>
<dbReference type="SUPFAM" id="SSF53067">
    <property type="entry name" value="Actin-like ATPase domain"/>
    <property type="match status" value="2"/>
</dbReference>
<dbReference type="InterPro" id="IPR043129">
    <property type="entry name" value="ATPase_NBD"/>
</dbReference>
<evidence type="ECO:0000256" key="1">
    <source>
        <dbReference type="ARBA" id="ARBA00007381"/>
    </source>
</evidence>
<evidence type="ECO:0000256" key="3">
    <source>
        <dbReference type="ARBA" id="ARBA00022840"/>
    </source>
</evidence>
<dbReference type="GO" id="GO:0140662">
    <property type="term" value="F:ATP-dependent protein folding chaperone"/>
    <property type="evidence" value="ECO:0007669"/>
    <property type="project" value="InterPro"/>
</dbReference>
<dbReference type="PANTHER" id="PTHR19375">
    <property type="entry name" value="HEAT SHOCK PROTEIN 70KDA"/>
    <property type="match status" value="1"/>
</dbReference>
<evidence type="ECO:0000256" key="2">
    <source>
        <dbReference type="ARBA" id="ARBA00022741"/>
    </source>
</evidence>
<gene>
    <name evidence="5" type="ORF">Ocin01_20081</name>
</gene>
<reference evidence="5 6" key="1">
    <citation type="journal article" date="2016" name="Genome Biol. Evol.">
        <title>Gene Family Evolution Reflects Adaptation to Soil Environmental Stressors in the Genome of the Collembolan Orchesella cincta.</title>
        <authorList>
            <person name="Faddeeva-Vakhrusheva A."/>
            <person name="Derks M.F."/>
            <person name="Anvar S.Y."/>
            <person name="Agamennone V."/>
            <person name="Suring W."/>
            <person name="Smit S."/>
            <person name="van Straalen N.M."/>
            <person name="Roelofs D."/>
        </authorList>
    </citation>
    <scope>NUCLEOTIDE SEQUENCE [LARGE SCALE GENOMIC DNA]</scope>
    <source>
        <tissue evidence="5">Mixed pool</tissue>
    </source>
</reference>